<accession>A0ABR3YCV1</accession>
<dbReference type="InterPro" id="IPR036318">
    <property type="entry name" value="FAD-bd_PCMH-like_sf"/>
</dbReference>
<evidence type="ECO:0000256" key="4">
    <source>
        <dbReference type="ARBA" id="ARBA00023002"/>
    </source>
</evidence>
<feature type="signal peptide" evidence="5">
    <location>
        <begin position="1"/>
        <end position="24"/>
    </location>
</feature>
<dbReference type="Gene3D" id="3.30.465.10">
    <property type="match status" value="1"/>
</dbReference>
<keyword evidence="8" id="KW-1185">Reference proteome</keyword>
<dbReference type="PANTHER" id="PTHR42973">
    <property type="entry name" value="BINDING OXIDOREDUCTASE, PUTATIVE (AFU_ORTHOLOGUE AFUA_1G17690)-RELATED"/>
    <property type="match status" value="1"/>
</dbReference>
<dbReference type="Proteomes" id="UP001583193">
    <property type="component" value="Unassembled WGS sequence"/>
</dbReference>
<dbReference type="InterPro" id="IPR006094">
    <property type="entry name" value="Oxid_FAD_bind_N"/>
</dbReference>
<protein>
    <recommendedName>
        <fullName evidence="6">FAD-binding PCMH-type domain-containing protein</fullName>
    </recommendedName>
</protein>
<organism evidence="7 8">
    <name type="scientific">Paecilomyces lecythidis</name>
    <dbReference type="NCBI Taxonomy" id="3004212"/>
    <lineage>
        <taxon>Eukaryota</taxon>
        <taxon>Fungi</taxon>
        <taxon>Dikarya</taxon>
        <taxon>Ascomycota</taxon>
        <taxon>Pezizomycotina</taxon>
        <taxon>Eurotiomycetes</taxon>
        <taxon>Eurotiomycetidae</taxon>
        <taxon>Eurotiales</taxon>
        <taxon>Thermoascaceae</taxon>
        <taxon>Paecilomyces</taxon>
    </lineage>
</organism>
<dbReference type="Pfam" id="PF01565">
    <property type="entry name" value="FAD_binding_4"/>
    <property type="match status" value="1"/>
</dbReference>
<reference evidence="7 8" key="1">
    <citation type="journal article" date="2024" name="IMA Fungus">
        <title>IMA Genome - F19 : A genome assembly and annotation guide to empower mycologists, including annotated draft genome sequences of Ceratocystis pirilliformis, Diaporthe australafricana, Fusarium ophioides, Paecilomyces lecythidis, and Sporothrix stenoceras.</title>
        <authorList>
            <person name="Aylward J."/>
            <person name="Wilson A.M."/>
            <person name="Visagie C.M."/>
            <person name="Spraker J."/>
            <person name="Barnes I."/>
            <person name="Buitendag C."/>
            <person name="Ceriani C."/>
            <person name="Del Mar Angel L."/>
            <person name="du Plessis D."/>
            <person name="Fuchs T."/>
            <person name="Gasser K."/>
            <person name="Kramer D."/>
            <person name="Li W."/>
            <person name="Munsamy K."/>
            <person name="Piso A."/>
            <person name="Price J.L."/>
            <person name="Sonnekus B."/>
            <person name="Thomas C."/>
            <person name="van der Nest A."/>
            <person name="van Dijk A."/>
            <person name="van Heerden A."/>
            <person name="van Vuuren N."/>
            <person name="Yilmaz N."/>
            <person name="Duong T.A."/>
            <person name="van der Merwe N.A."/>
            <person name="Wingfield M.J."/>
            <person name="Wingfield B.D."/>
        </authorList>
    </citation>
    <scope>NUCLEOTIDE SEQUENCE [LARGE SCALE GENOMIC DNA]</scope>
    <source>
        <strain evidence="7 8">CMW 18167</strain>
    </source>
</reference>
<feature type="domain" description="FAD-binding PCMH-type" evidence="6">
    <location>
        <begin position="81"/>
        <end position="250"/>
    </location>
</feature>
<sequence>MMAYLSTAWAALALLGSVIPVAYADGILAGPTIMTSLGSFRLTKSVKSACLDLSETYPAQVLYPNSTDYIAEAKIYWDVRADLDPYCIFLPNSADDVADAVRKVVAVGAQFAVRGGGHMNYPGSNNIEGGVLIALEKLQDIKVNNDTVELGPGLRWYQVYNALEPYGRITLGGRLKTIGVPGLTLIGGFHYFINKYGFVMDQVVSYDVVLGSGVQVTANATSHRDLFWALKGGANNLGIVTKFVLKTLDIPQVSSTIQEWDQSAIPAFIKGVTDLTLHEDPQPIGAGGIFTITYNVTTKKATASLLGLQEGVSNPPSQFVNFTSIPGPVKIHNVTTAAQWASTLDSPLQMFRVMFSHHTILPIPEVINEIYQAWLASVKSISDVEGLYPTFVLNVVPKGAAHIGKTNGIGNLWGLDDSRSWLIWQFSTGWSLQQDDLRVQSWSRELSTTLHEKYKALGITSEFLYMGDAGEWQDPFQGFPAENVKKFKDVRAQYDPEQVFSRLNWGGFKAGPSV</sequence>
<keyword evidence="4" id="KW-0560">Oxidoreductase</keyword>
<gene>
    <name evidence="7" type="ORF">Plec18167_001107</name>
</gene>
<name>A0ABR3YCV1_9EURO</name>
<comment type="similarity">
    <text evidence="1">Belongs to the oxygen-dependent FAD-linked oxidoreductase family.</text>
</comment>
<feature type="chain" id="PRO_5046893476" description="FAD-binding PCMH-type domain-containing protein" evidence="5">
    <location>
        <begin position="25"/>
        <end position="514"/>
    </location>
</feature>
<keyword evidence="2" id="KW-0285">Flavoprotein</keyword>
<dbReference type="InterPro" id="IPR016169">
    <property type="entry name" value="FAD-bd_PCMH_sub2"/>
</dbReference>
<dbReference type="InterPro" id="IPR050416">
    <property type="entry name" value="FAD-linked_Oxidoreductase"/>
</dbReference>
<dbReference type="EMBL" id="JAVDPF010000002">
    <property type="protein sequence ID" value="KAL1885612.1"/>
    <property type="molecule type" value="Genomic_DNA"/>
</dbReference>
<dbReference type="SUPFAM" id="SSF56176">
    <property type="entry name" value="FAD-binding/transporter-associated domain-like"/>
    <property type="match status" value="1"/>
</dbReference>
<keyword evidence="3" id="KW-0274">FAD</keyword>
<evidence type="ECO:0000256" key="2">
    <source>
        <dbReference type="ARBA" id="ARBA00022630"/>
    </source>
</evidence>
<proteinExistence type="inferred from homology"/>
<evidence type="ECO:0000259" key="6">
    <source>
        <dbReference type="PROSITE" id="PS51387"/>
    </source>
</evidence>
<keyword evidence="5" id="KW-0732">Signal</keyword>
<dbReference type="PANTHER" id="PTHR42973:SF53">
    <property type="entry name" value="FAD-BINDING PCMH-TYPE DOMAIN-CONTAINING PROTEIN-RELATED"/>
    <property type="match status" value="1"/>
</dbReference>
<dbReference type="InterPro" id="IPR016166">
    <property type="entry name" value="FAD-bd_PCMH"/>
</dbReference>
<evidence type="ECO:0000256" key="3">
    <source>
        <dbReference type="ARBA" id="ARBA00022827"/>
    </source>
</evidence>
<evidence type="ECO:0000256" key="5">
    <source>
        <dbReference type="SAM" id="SignalP"/>
    </source>
</evidence>
<evidence type="ECO:0000256" key="1">
    <source>
        <dbReference type="ARBA" id="ARBA00005466"/>
    </source>
</evidence>
<evidence type="ECO:0000313" key="8">
    <source>
        <dbReference type="Proteomes" id="UP001583193"/>
    </source>
</evidence>
<evidence type="ECO:0000313" key="7">
    <source>
        <dbReference type="EMBL" id="KAL1885612.1"/>
    </source>
</evidence>
<dbReference type="PROSITE" id="PS51387">
    <property type="entry name" value="FAD_PCMH"/>
    <property type="match status" value="1"/>
</dbReference>
<comment type="caution">
    <text evidence="7">The sequence shown here is derived from an EMBL/GenBank/DDBJ whole genome shotgun (WGS) entry which is preliminary data.</text>
</comment>